<dbReference type="CDD" id="cd16454">
    <property type="entry name" value="RING-H2_PA-TM-RING"/>
    <property type="match status" value="1"/>
</dbReference>
<keyword evidence="7 12" id="KW-0863">Zinc-finger</keyword>
<protein>
    <recommendedName>
        <fullName evidence="3">RING-type E3 ubiquitin transferase</fullName>
        <ecNumber evidence="3">2.3.2.27</ecNumber>
    </recommendedName>
</protein>
<evidence type="ECO:0000256" key="11">
    <source>
        <dbReference type="ARBA" id="ARBA00023136"/>
    </source>
</evidence>
<proteinExistence type="predicted"/>
<comment type="catalytic activity">
    <reaction evidence="1">
        <text>S-ubiquitinyl-[E2 ubiquitin-conjugating enzyme]-L-cysteine + [acceptor protein]-L-lysine = [E2 ubiquitin-conjugating enzyme]-L-cysteine + N(6)-ubiquitinyl-[acceptor protein]-L-lysine.</text>
        <dbReference type="EC" id="2.3.2.27"/>
    </reaction>
</comment>
<sequence>MPLTTAISNYMNRRNAELVETEEPDDEEALRRDISDNNSITDDDGEEGEFVGTNTGSSNQSRTVSDEGGQRTPMLEQVPDDEDIDMNRSSSNNNDNPTVQEATTASTAPPTTSASRPRMQHGFTLRDLEEERELVQRRTSACVLLSSFILLRLWIQALMTGDFGLLLLCLFCTSWVSKFVRYTRDREEELNRMINDWDENAEEEPSTITDARLRRMSFQSQLALAIMQSQIQLMEGGYGHPDGGERGAGVGDDAKSHWDRFVYNSAGSLSQRGRYGTVAEEKDAAAKTVDDEEPTCSICLCEYEKGDNLVSLPCGHVFHEDCITSWTDHNKRCPLCNADLESLRRDEIV</sequence>
<dbReference type="GO" id="GO:0061630">
    <property type="term" value="F:ubiquitin protein ligase activity"/>
    <property type="evidence" value="ECO:0007669"/>
    <property type="project" value="UniProtKB-EC"/>
</dbReference>
<dbReference type="SUPFAM" id="SSF57850">
    <property type="entry name" value="RING/U-box"/>
    <property type="match status" value="1"/>
</dbReference>
<dbReference type="GO" id="GO:0016020">
    <property type="term" value="C:membrane"/>
    <property type="evidence" value="ECO:0007669"/>
    <property type="project" value="UniProtKB-SubCell"/>
</dbReference>
<evidence type="ECO:0000256" key="6">
    <source>
        <dbReference type="ARBA" id="ARBA00022723"/>
    </source>
</evidence>
<evidence type="ECO:0000256" key="2">
    <source>
        <dbReference type="ARBA" id="ARBA00004141"/>
    </source>
</evidence>
<dbReference type="Proteomes" id="UP000291116">
    <property type="component" value="Unassembled WGS sequence"/>
</dbReference>
<feature type="compositionally biased region" description="Low complexity" evidence="13">
    <location>
        <begin position="87"/>
        <end position="117"/>
    </location>
</feature>
<evidence type="ECO:0000256" key="5">
    <source>
        <dbReference type="ARBA" id="ARBA00022692"/>
    </source>
</evidence>
<dbReference type="EC" id="2.3.2.27" evidence="3"/>
<keyword evidence="6" id="KW-0479">Metal-binding</keyword>
<evidence type="ECO:0000256" key="4">
    <source>
        <dbReference type="ARBA" id="ARBA00022679"/>
    </source>
</evidence>
<dbReference type="Gene3D" id="3.30.40.10">
    <property type="entry name" value="Zinc/RING finger domain, C3HC4 (zinc finger)"/>
    <property type="match status" value="1"/>
</dbReference>
<dbReference type="InterPro" id="IPR001841">
    <property type="entry name" value="Znf_RING"/>
</dbReference>
<evidence type="ECO:0000256" key="8">
    <source>
        <dbReference type="ARBA" id="ARBA00022786"/>
    </source>
</evidence>
<dbReference type="OrthoDB" id="193236at2759"/>
<evidence type="ECO:0000259" key="15">
    <source>
        <dbReference type="PROSITE" id="PS50089"/>
    </source>
</evidence>
<gene>
    <name evidence="16" type="ORF">PSNMU_V1.4_AUG-EV-PASAV3_0068320</name>
</gene>
<dbReference type="AlphaFoldDB" id="A0A448ZD87"/>
<organism evidence="16 17">
    <name type="scientific">Pseudo-nitzschia multistriata</name>
    <dbReference type="NCBI Taxonomy" id="183589"/>
    <lineage>
        <taxon>Eukaryota</taxon>
        <taxon>Sar</taxon>
        <taxon>Stramenopiles</taxon>
        <taxon>Ochrophyta</taxon>
        <taxon>Bacillariophyta</taxon>
        <taxon>Bacillariophyceae</taxon>
        <taxon>Bacillariophycidae</taxon>
        <taxon>Bacillariales</taxon>
        <taxon>Bacillariaceae</taxon>
        <taxon>Pseudo-nitzschia</taxon>
    </lineage>
</organism>
<dbReference type="InterPro" id="IPR013083">
    <property type="entry name" value="Znf_RING/FYVE/PHD"/>
</dbReference>
<reference evidence="16 17" key="1">
    <citation type="submission" date="2019-01" db="EMBL/GenBank/DDBJ databases">
        <authorList>
            <person name="Ferrante I. M."/>
        </authorList>
    </citation>
    <scope>NUCLEOTIDE SEQUENCE [LARGE SCALE GENOMIC DNA]</scope>
    <source>
        <strain evidence="16 17">B856</strain>
    </source>
</reference>
<dbReference type="Pfam" id="PF13639">
    <property type="entry name" value="zf-RING_2"/>
    <property type="match status" value="1"/>
</dbReference>
<feature type="compositionally biased region" description="Acidic residues" evidence="13">
    <location>
        <begin position="19"/>
        <end position="28"/>
    </location>
</feature>
<evidence type="ECO:0000256" key="9">
    <source>
        <dbReference type="ARBA" id="ARBA00022833"/>
    </source>
</evidence>
<dbReference type="PANTHER" id="PTHR45977:SF4">
    <property type="entry name" value="RING-TYPE DOMAIN-CONTAINING PROTEIN"/>
    <property type="match status" value="1"/>
</dbReference>
<dbReference type="PROSITE" id="PS50089">
    <property type="entry name" value="ZF_RING_2"/>
    <property type="match status" value="1"/>
</dbReference>
<evidence type="ECO:0000256" key="3">
    <source>
        <dbReference type="ARBA" id="ARBA00012483"/>
    </source>
</evidence>
<evidence type="ECO:0000256" key="14">
    <source>
        <dbReference type="SAM" id="Phobius"/>
    </source>
</evidence>
<feature type="transmembrane region" description="Helical" evidence="14">
    <location>
        <begin position="165"/>
        <end position="183"/>
    </location>
</feature>
<keyword evidence="8" id="KW-0833">Ubl conjugation pathway</keyword>
<accession>A0A448ZD87</accession>
<keyword evidence="17" id="KW-1185">Reference proteome</keyword>
<feature type="region of interest" description="Disordered" evidence="13">
    <location>
        <begin position="14"/>
        <end position="120"/>
    </location>
</feature>
<evidence type="ECO:0000256" key="10">
    <source>
        <dbReference type="ARBA" id="ARBA00022989"/>
    </source>
</evidence>
<dbReference type="EMBL" id="CAACVS010000247">
    <property type="protein sequence ID" value="VEU39954.1"/>
    <property type="molecule type" value="Genomic_DNA"/>
</dbReference>
<dbReference type="GO" id="GO:0008270">
    <property type="term" value="F:zinc ion binding"/>
    <property type="evidence" value="ECO:0007669"/>
    <property type="project" value="UniProtKB-KW"/>
</dbReference>
<feature type="domain" description="RING-type" evidence="15">
    <location>
        <begin position="296"/>
        <end position="337"/>
    </location>
</feature>
<evidence type="ECO:0000313" key="16">
    <source>
        <dbReference type="EMBL" id="VEU39954.1"/>
    </source>
</evidence>
<dbReference type="GO" id="GO:0006511">
    <property type="term" value="P:ubiquitin-dependent protein catabolic process"/>
    <property type="evidence" value="ECO:0007669"/>
    <property type="project" value="TreeGrafter"/>
</dbReference>
<keyword evidence="10 14" id="KW-1133">Transmembrane helix</keyword>
<feature type="compositionally biased region" description="Polar residues" evidence="13">
    <location>
        <begin position="52"/>
        <end position="63"/>
    </location>
</feature>
<evidence type="ECO:0000256" key="1">
    <source>
        <dbReference type="ARBA" id="ARBA00000900"/>
    </source>
</evidence>
<keyword evidence="4" id="KW-0808">Transferase</keyword>
<dbReference type="PANTHER" id="PTHR45977">
    <property type="entry name" value="TARGET OF ERK KINASE MPK-1"/>
    <property type="match status" value="1"/>
</dbReference>
<evidence type="ECO:0000313" key="17">
    <source>
        <dbReference type="Proteomes" id="UP000291116"/>
    </source>
</evidence>
<evidence type="ECO:0000256" key="13">
    <source>
        <dbReference type="SAM" id="MobiDB-lite"/>
    </source>
</evidence>
<evidence type="ECO:0000256" key="12">
    <source>
        <dbReference type="PROSITE-ProRule" id="PRU00175"/>
    </source>
</evidence>
<comment type="subcellular location">
    <subcellularLocation>
        <location evidence="2">Membrane</location>
        <topology evidence="2">Multi-pass membrane protein</topology>
    </subcellularLocation>
</comment>
<keyword evidence="9" id="KW-0862">Zinc</keyword>
<evidence type="ECO:0000256" key="7">
    <source>
        <dbReference type="ARBA" id="ARBA00022771"/>
    </source>
</evidence>
<keyword evidence="11 14" id="KW-0472">Membrane</keyword>
<keyword evidence="5 14" id="KW-0812">Transmembrane</keyword>
<name>A0A448ZD87_9STRA</name>
<dbReference type="GO" id="GO:0016567">
    <property type="term" value="P:protein ubiquitination"/>
    <property type="evidence" value="ECO:0007669"/>
    <property type="project" value="TreeGrafter"/>
</dbReference>
<dbReference type="SMART" id="SM00184">
    <property type="entry name" value="RING"/>
    <property type="match status" value="1"/>
</dbReference>